<reference evidence="5 6" key="1">
    <citation type="submission" date="2024-08" db="EMBL/GenBank/DDBJ databases">
        <authorList>
            <person name="Cucini C."/>
            <person name="Frati F."/>
        </authorList>
    </citation>
    <scope>NUCLEOTIDE SEQUENCE [LARGE SCALE GENOMIC DNA]</scope>
</reference>
<evidence type="ECO:0000256" key="2">
    <source>
        <dbReference type="ARBA" id="ARBA00023242"/>
    </source>
</evidence>
<dbReference type="Proteomes" id="UP001642540">
    <property type="component" value="Unassembled WGS sequence"/>
</dbReference>
<dbReference type="InterPro" id="IPR002999">
    <property type="entry name" value="Tudor"/>
</dbReference>
<dbReference type="EMBL" id="CAXLJM020000016">
    <property type="protein sequence ID" value="CAL8083483.1"/>
    <property type="molecule type" value="Genomic_DNA"/>
</dbReference>
<dbReference type="PANTHER" id="PTHR46297">
    <property type="entry name" value="ZINC FINGER CCCH-TYPE WITH G PATCH DOMAIN-CONTAINING PROTEIN"/>
    <property type="match status" value="1"/>
</dbReference>
<dbReference type="SMART" id="SM00333">
    <property type="entry name" value="TUDOR"/>
    <property type="match status" value="1"/>
</dbReference>
<feature type="region of interest" description="Disordered" evidence="3">
    <location>
        <begin position="52"/>
        <end position="75"/>
    </location>
</feature>
<dbReference type="SUPFAM" id="SSF63748">
    <property type="entry name" value="Tudor/PWWP/MBT"/>
    <property type="match status" value="1"/>
</dbReference>
<dbReference type="Gene3D" id="2.30.30.140">
    <property type="match status" value="1"/>
</dbReference>
<feature type="domain" description="Tudor" evidence="4">
    <location>
        <begin position="74"/>
        <end position="133"/>
    </location>
</feature>
<accession>A0ABP1PZA1</accession>
<feature type="region of interest" description="Disordered" evidence="3">
    <location>
        <begin position="132"/>
        <end position="152"/>
    </location>
</feature>
<organism evidence="5 6">
    <name type="scientific">Orchesella dallaii</name>
    <dbReference type="NCBI Taxonomy" id="48710"/>
    <lineage>
        <taxon>Eukaryota</taxon>
        <taxon>Metazoa</taxon>
        <taxon>Ecdysozoa</taxon>
        <taxon>Arthropoda</taxon>
        <taxon>Hexapoda</taxon>
        <taxon>Collembola</taxon>
        <taxon>Entomobryomorpha</taxon>
        <taxon>Entomobryoidea</taxon>
        <taxon>Orchesellidae</taxon>
        <taxon>Orchesellinae</taxon>
        <taxon>Orchesella</taxon>
    </lineage>
</organism>
<name>A0ABP1PZA1_9HEXA</name>
<feature type="compositionally biased region" description="Low complexity" evidence="3">
    <location>
        <begin position="132"/>
        <end position="143"/>
    </location>
</feature>
<comment type="subcellular location">
    <subcellularLocation>
        <location evidence="1">Nucleus</location>
    </subcellularLocation>
</comment>
<evidence type="ECO:0000256" key="1">
    <source>
        <dbReference type="ARBA" id="ARBA00004123"/>
    </source>
</evidence>
<evidence type="ECO:0000256" key="3">
    <source>
        <dbReference type="SAM" id="MobiDB-lite"/>
    </source>
</evidence>
<evidence type="ECO:0000259" key="4">
    <source>
        <dbReference type="PROSITE" id="PS50304"/>
    </source>
</evidence>
<keyword evidence="6" id="KW-1185">Reference proteome</keyword>
<keyword evidence="2" id="KW-0539">Nucleus</keyword>
<evidence type="ECO:0000313" key="5">
    <source>
        <dbReference type="EMBL" id="CAL8083483.1"/>
    </source>
</evidence>
<gene>
    <name evidence="5" type="ORF">ODALV1_LOCUS5497</name>
</gene>
<dbReference type="CDD" id="cd20399">
    <property type="entry name" value="Tudor_SPF30"/>
    <property type="match status" value="1"/>
</dbReference>
<comment type="caution">
    <text evidence="5">The sequence shown here is derived from an EMBL/GenBank/DDBJ whole genome shotgun (WGS) entry which is preliminary data.</text>
</comment>
<proteinExistence type="predicted"/>
<protein>
    <recommendedName>
        <fullName evidence="4">Tudor domain-containing protein</fullName>
    </recommendedName>
</protein>
<dbReference type="PROSITE" id="PS50304">
    <property type="entry name" value="TUDOR"/>
    <property type="match status" value="1"/>
</dbReference>
<sequence>MADDLQTNLETYLLQLQQVDAALISDATNDELIKLKSDLTEVIDLTKDLLAQQEPSSMDADDDPEEAGSSSNSWQVVGGKCMAPWSQDGQYYEAVIEEIHPDGKVSVGFTQYSQGEITQLTKLKPYLAQSSKSSGAAAGTSGALKRLPPKESLAERKQALLKQKEYLKKRKQKKQARLQEMDTEREKEKKKWLNFSTKKGLLGKKRSIFASPETVDGRVGIGTCGVAGKGMTEFSAAEKWRKGWK</sequence>
<evidence type="ECO:0000313" key="6">
    <source>
        <dbReference type="Proteomes" id="UP001642540"/>
    </source>
</evidence>